<keyword evidence="2 5" id="KW-0479">Metal-binding</keyword>
<keyword evidence="3 5" id="KW-0863">Zinc-finger</keyword>
<dbReference type="GO" id="GO:0006355">
    <property type="term" value="P:regulation of DNA-templated transcription"/>
    <property type="evidence" value="ECO:0007669"/>
    <property type="project" value="UniProtKB-UniRule"/>
</dbReference>
<dbReference type="Pfam" id="PF04434">
    <property type="entry name" value="SWIM"/>
    <property type="match status" value="1"/>
</dbReference>
<keyword evidence="4 5" id="KW-0862">Zinc</keyword>
<dbReference type="PANTHER" id="PTHR31669">
    <property type="entry name" value="PROTEIN FAR1-RELATED SEQUENCE 10-RELATED"/>
    <property type="match status" value="1"/>
</dbReference>
<gene>
    <name evidence="7" type="primary">LOC109014270</name>
</gene>
<dbReference type="OrthoDB" id="1845384at2759"/>
<sequence>MAESSKSSNAENTNVDRVRNLNVSLLDKRENVMEILYGKDGSESAEEPKVGMSFSSEEEVRLYYMKYAKQVGFGVSKRSSKPGDNGKLRYFTLACVQQGTPKSNASNILKPRPVEKMGCKAKINAALTLDGRFTLSTVVLEHTHALSPGKAIFFRCHKRLGSKAKRKLEPNEISGIHTSKNFKSLVETKSSENLPLEEKDYQIDKTRQHQLGVGGSEALRNFFIRMQQKNDHFFYVMDADDECRVRNVFWADARCKAAYESFGDVITFDTTYLTKAYKIPLVSFMGVNHHGQLILFGCGLILSEDTNSFVSLFESWLRFMNCRAPNAIITDQDKTLQNAIARVFPRAQHRFCLWQIIKRLPENFGAHSQYEAIKSSLQSCVYDSLSRDEFEESWQKLLERYNLHDNAWLNLLYGDRHLWVPSYLKNTFLAGMCTIQRGEGMNSFFDDYVNSKTTLKQFFEQFDNVLRRKVENEMTADFNSFSTQIPCITHYSIEKQFQEVYTITKFKEVQDEFRGFLYCVASLPTCEDSIHLYQVTDEIKVDGFIKRAKFCVAFNEDNAEVKCPCNLFEFKGILCRHALRVLTMLDKDLSSKYILDRWRKDLKRKYTFVKSSYDDLSGNLEAQRYDKLTKSFFEVALIASKSEEACMKSISHVSRLKGELVHHGSSCDSSTPSHHLPVASLGISMQAPHHTLDVMDQDGGMSTTNQDVHVNIQLAVRLLDEGSRREVVLDVGLIQVQLGA</sequence>
<keyword evidence="6" id="KW-1185">Reference proteome</keyword>
<dbReference type="InterPro" id="IPR007527">
    <property type="entry name" value="Znf_SWIM"/>
</dbReference>
<evidence type="ECO:0000256" key="4">
    <source>
        <dbReference type="ARBA" id="ARBA00022833"/>
    </source>
</evidence>
<organism evidence="6 7">
    <name type="scientific">Juglans regia</name>
    <name type="common">English walnut</name>
    <dbReference type="NCBI Taxonomy" id="51240"/>
    <lineage>
        <taxon>Eukaryota</taxon>
        <taxon>Viridiplantae</taxon>
        <taxon>Streptophyta</taxon>
        <taxon>Embryophyta</taxon>
        <taxon>Tracheophyta</taxon>
        <taxon>Spermatophyta</taxon>
        <taxon>Magnoliopsida</taxon>
        <taxon>eudicotyledons</taxon>
        <taxon>Gunneridae</taxon>
        <taxon>Pentapetalae</taxon>
        <taxon>rosids</taxon>
        <taxon>fabids</taxon>
        <taxon>Fagales</taxon>
        <taxon>Juglandaceae</taxon>
        <taxon>Juglans</taxon>
    </lineage>
</organism>
<dbReference type="AlphaFoldDB" id="A0A2I4H7U7"/>
<comment type="function">
    <text evidence="5">Putative transcription activator involved in regulating light control of development.</text>
</comment>
<evidence type="ECO:0000256" key="5">
    <source>
        <dbReference type="RuleBase" id="RU367018"/>
    </source>
</evidence>
<dbReference type="STRING" id="51240.A0A2I4H7U7"/>
<dbReference type="GO" id="GO:0005634">
    <property type="term" value="C:nucleus"/>
    <property type="evidence" value="ECO:0007669"/>
    <property type="project" value="UniProtKB-SubCell"/>
</dbReference>
<protein>
    <recommendedName>
        <fullName evidence="5">Protein FAR1-RELATED SEQUENCE</fullName>
    </recommendedName>
</protein>
<dbReference type="SMART" id="SM00575">
    <property type="entry name" value="ZnF_PMZ"/>
    <property type="match status" value="1"/>
</dbReference>
<evidence type="ECO:0000256" key="2">
    <source>
        <dbReference type="ARBA" id="ARBA00022723"/>
    </source>
</evidence>
<evidence type="ECO:0000256" key="1">
    <source>
        <dbReference type="ARBA" id="ARBA00005889"/>
    </source>
</evidence>
<evidence type="ECO:0000256" key="3">
    <source>
        <dbReference type="ARBA" id="ARBA00022771"/>
    </source>
</evidence>
<evidence type="ECO:0000313" key="6">
    <source>
        <dbReference type="Proteomes" id="UP000235220"/>
    </source>
</evidence>
<dbReference type="GO" id="GO:0008270">
    <property type="term" value="F:zinc ion binding"/>
    <property type="evidence" value="ECO:0007669"/>
    <property type="project" value="UniProtKB-UniRule"/>
</dbReference>
<dbReference type="InterPro" id="IPR006564">
    <property type="entry name" value="Znf_PMZ"/>
</dbReference>
<dbReference type="InterPro" id="IPR004330">
    <property type="entry name" value="FAR1_DNA_bnd_dom"/>
</dbReference>
<dbReference type="InterPro" id="IPR018289">
    <property type="entry name" value="MULE_transposase_dom"/>
</dbReference>
<dbReference type="Proteomes" id="UP000235220">
    <property type="component" value="Chromosome 9"/>
</dbReference>
<comment type="similarity">
    <text evidence="1 5">Belongs to the FHY3/FAR1 family.</text>
</comment>
<dbReference type="RefSeq" id="XP_018852215.1">
    <property type="nucleotide sequence ID" value="XM_018996670.2"/>
</dbReference>
<dbReference type="PANTHER" id="PTHR31669:SF283">
    <property type="entry name" value="PROTEIN FAR1-RELATED SEQUENCE"/>
    <property type="match status" value="1"/>
</dbReference>
<name>A0A2I4H7U7_JUGRE</name>
<accession>A0A2I4H7U7</accession>
<dbReference type="Pfam" id="PF03101">
    <property type="entry name" value="FAR1"/>
    <property type="match status" value="1"/>
</dbReference>
<dbReference type="Pfam" id="PF10551">
    <property type="entry name" value="MULE"/>
    <property type="match status" value="1"/>
</dbReference>
<comment type="subcellular location">
    <subcellularLocation>
        <location evidence="5">Nucleus</location>
    </subcellularLocation>
</comment>
<dbReference type="KEGG" id="jre:109014270"/>
<dbReference type="InterPro" id="IPR031052">
    <property type="entry name" value="FHY3/FAR1"/>
</dbReference>
<dbReference type="PROSITE" id="PS50966">
    <property type="entry name" value="ZF_SWIM"/>
    <property type="match status" value="1"/>
</dbReference>
<dbReference type="Gramene" id="Jr09_08170_p1">
    <property type="protein sequence ID" value="cds.Jr09_08170_p1"/>
    <property type="gene ID" value="Jr09_08170"/>
</dbReference>
<dbReference type="GeneID" id="109014270"/>
<keyword evidence="5" id="KW-0539">Nucleus</keyword>
<evidence type="ECO:0000313" key="7">
    <source>
        <dbReference type="RefSeq" id="XP_018852215.1"/>
    </source>
</evidence>
<proteinExistence type="inferred from homology"/>
<reference evidence="7" key="1">
    <citation type="submission" date="2025-08" db="UniProtKB">
        <authorList>
            <consortium name="RefSeq"/>
        </authorList>
    </citation>
    <scope>IDENTIFICATION</scope>
    <source>
        <tissue evidence="7">Leaves</tissue>
    </source>
</reference>